<dbReference type="InterPro" id="IPR011993">
    <property type="entry name" value="PH-like_dom_sf"/>
</dbReference>
<dbReference type="PANTHER" id="PTHR23318">
    <property type="entry name" value="ATP SYNTHASE GAMMA-RELATED"/>
    <property type="match status" value="1"/>
</dbReference>
<feature type="region of interest" description="Disordered" evidence="3">
    <location>
        <begin position="686"/>
        <end position="868"/>
    </location>
</feature>
<dbReference type="InterPro" id="IPR016024">
    <property type="entry name" value="ARM-type_fold"/>
</dbReference>
<gene>
    <name evidence="6" type="ORF">GSTUM_00004867001</name>
</gene>
<protein>
    <submittedName>
        <fullName evidence="6">(Perigord truffle) hypothetical protein</fullName>
    </submittedName>
</protein>
<dbReference type="GeneID" id="9181240"/>
<keyword evidence="2" id="KW-0539">Nucleus</keyword>
<evidence type="ECO:0000313" key="7">
    <source>
        <dbReference type="Proteomes" id="UP000006911"/>
    </source>
</evidence>
<evidence type="ECO:0000256" key="2">
    <source>
        <dbReference type="ARBA" id="ARBA00023242"/>
    </source>
</evidence>
<dbReference type="RefSeq" id="XP_002836766.1">
    <property type="nucleotide sequence ID" value="XM_002836720.1"/>
</dbReference>
<evidence type="ECO:0000259" key="5">
    <source>
        <dbReference type="Pfam" id="PF22972"/>
    </source>
</evidence>
<dbReference type="InterPro" id="IPR051137">
    <property type="entry name" value="PP4R3-like"/>
</dbReference>
<dbReference type="InterPro" id="IPR055236">
    <property type="entry name" value="EVH1_PP4R3"/>
</dbReference>
<feature type="compositionally biased region" description="Basic and acidic residues" evidence="3">
    <location>
        <begin position="732"/>
        <end position="744"/>
    </location>
</feature>
<dbReference type="GO" id="GO:0006974">
    <property type="term" value="P:DNA damage response"/>
    <property type="evidence" value="ECO:0007669"/>
    <property type="project" value="TreeGrafter"/>
</dbReference>
<dbReference type="InterPro" id="IPR006887">
    <property type="entry name" value="P4R3-like_central_dom"/>
</dbReference>
<dbReference type="Gene3D" id="2.30.29.30">
    <property type="entry name" value="Pleckstrin-homology domain (PH domain)/Phosphotyrosine-binding domain (PTB)"/>
    <property type="match status" value="1"/>
</dbReference>
<dbReference type="InParanoid" id="D5G8W4"/>
<dbReference type="eggNOG" id="KOG2175">
    <property type="taxonomic scope" value="Eukaryota"/>
</dbReference>
<feature type="compositionally biased region" description="Low complexity" evidence="3">
    <location>
        <begin position="753"/>
        <end position="767"/>
    </location>
</feature>
<feature type="compositionally biased region" description="Acidic residues" evidence="3">
    <location>
        <begin position="686"/>
        <end position="696"/>
    </location>
</feature>
<dbReference type="EMBL" id="FN430053">
    <property type="protein sequence ID" value="CAZ80957.1"/>
    <property type="molecule type" value="Genomic_DNA"/>
</dbReference>
<dbReference type="GO" id="GO:0072542">
    <property type="term" value="F:protein phosphatase activator activity"/>
    <property type="evidence" value="ECO:0007669"/>
    <property type="project" value="TreeGrafter"/>
</dbReference>
<evidence type="ECO:0000313" key="6">
    <source>
        <dbReference type="EMBL" id="CAZ80957.1"/>
    </source>
</evidence>
<dbReference type="HOGENOM" id="CLU_004909_0_1_1"/>
<feature type="compositionally biased region" description="Gly residues" evidence="3">
    <location>
        <begin position="846"/>
        <end position="855"/>
    </location>
</feature>
<dbReference type="Pfam" id="PF04802">
    <property type="entry name" value="PP4R3"/>
    <property type="match status" value="1"/>
</dbReference>
<dbReference type="SUPFAM" id="SSF48371">
    <property type="entry name" value="ARM repeat"/>
    <property type="match status" value="1"/>
</dbReference>
<feature type="domain" description="Serine/threonine-protein phosphatase 4 regulatory subunit 3-like central" evidence="4">
    <location>
        <begin position="143"/>
        <end position="647"/>
    </location>
</feature>
<dbReference type="STRING" id="656061.D5G8W4"/>
<organism evidence="6 7">
    <name type="scientific">Tuber melanosporum (strain Mel28)</name>
    <name type="common">Perigord black truffle</name>
    <dbReference type="NCBI Taxonomy" id="656061"/>
    <lineage>
        <taxon>Eukaryota</taxon>
        <taxon>Fungi</taxon>
        <taxon>Dikarya</taxon>
        <taxon>Ascomycota</taxon>
        <taxon>Pezizomycotina</taxon>
        <taxon>Pezizomycetes</taxon>
        <taxon>Pezizales</taxon>
        <taxon>Tuberaceae</taxon>
        <taxon>Tuber</taxon>
    </lineage>
</organism>
<name>D5G8W4_TUBMM</name>
<proteinExistence type="predicted"/>
<dbReference type="OMA" id="ALMTHNN"/>
<dbReference type="AlphaFoldDB" id="D5G8W4"/>
<feature type="domain" description="PP4R3 EVH1-like" evidence="5">
    <location>
        <begin position="13"/>
        <end position="111"/>
    </location>
</feature>
<dbReference type="GO" id="GO:0030289">
    <property type="term" value="C:protein phosphatase 4 complex"/>
    <property type="evidence" value="ECO:0007669"/>
    <property type="project" value="TreeGrafter"/>
</dbReference>
<dbReference type="GO" id="GO:0005654">
    <property type="term" value="C:nucleoplasm"/>
    <property type="evidence" value="ECO:0007669"/>
    <property type="project" value="TreeGrafter"/>
</dbReference>
<feature type="compositionally biased region" description="Acidic residues" evidence="3">
    <location>
        <begin position="722"/>
        <end position="731"/>
    </location>
</feature>
<reference evidence="6 7" key="1">
    <citation type="journal article" date="2010" name="Nature">
        <title>Perigord black truffle genome uncovers evolutionary origins and mechanisms of symbiosis.</title>
        <authorList>
            <person name="Martin F."/>
            <person name="Kohler A."/>
            <person name="Murat C."/>
            <person name="Balestrini R."/>
            <person name="Coutinho P.M."/>
            <person name="Jaillon O."/>
            <person name="Montanini B."/>
            <person name="Morin E."/>
            <person name="Noel B."/>
            <person name="Percudani R."/>
            <person name="Porcel B."/>
            <person name="Rubini A."/>
            <person name="Amicucci A."/>
            <person name="Amselem J."/>
            <person name="Anthouard V."/>
            <person name="Arcioni S."/>
            <person name="Artiguenave F."/>
            <person name="Aury J.M."/>
            <person name="Ballario P."/>
            <person name="Bolchi A."/>
            <person name="Brenna A."/>
            <person name="Brun A."/>
            <person name="Buee M."/>
            <person name="Cantarel B."/>
            <person name="Chevalier G."/>
            <person name="Couloux A."/>
            <person name="Da Silva C."/>
            <person name="Denoeud F."/>
            <person name="Duplessis S."/>
            <person name="Ghignone S."/>
            <person name="Hilselberger B."/>
            <person name="Iotti M."/>
            <person name="Marcais B."/>
            <person name="Mello A."/>
            <person name="Miranda M."/>
            <person name="Pacioni G."/>
            <person name="Quesneville H."/>
            <person name="Riccioni C."/>
            <person name="Ruotolo R."/>
            <person name="Splivallo R."/>
            <person name="Stocchi V."/>
            <person name="Tisserant E."/>
            <person name="Viscomi A.R."/>
            <person name="Zambonelli A."/>
            <person name="Zampieri E."/>
            <person name="Henrissat B."/>
            <person name="Lebrun M.H."/>
            <person name="Paolocci F."/>
            <person name="Bonfante P."/>
            <person name="Ottonello S."/>
            <person name="Wincker P."/>
        </authorList>
    </citation>
    <scope>NUCLEOTIDE SEQUENCE [LARGE SCALE GENOMIC DNA]</scope>
    <source>
        <strain evidence="6 7">Mel28</strain>
    </source>
</reference>
<dbReference type="PANTHER" id="PTHR23318:SF0">
    <property type="entry name" value="SERINE_THREONINE-PROTEIN PHOSPHATASE 4 REGULATORY SUBUNIT 3"/>
    <property type="match status" value="1"/>
</dbReference>
<dbReference type="Proteomes" id="UP000006911">
    <property type="component" value="Unassembled WGS sequence"/>
</dbReference>
<evidence type="ECO:0000256" key="1">
    <source>
        <dbReference type="ARBA" id="ARBA00004123"/>
    </source>
</evidence>
<comment type="subcellular location">
    <subcellularLocation>
        <location evidence="1">Nucleus</location>
    </subcellularLocation>
</comment>
<dbReference type="KEGG" id="tml:GSTUM_00004867001"/>
<sequence>MALSVSNPPTTPRRVKVYELRNNDWFDRGTGYCTGQLVNDEPHIQVKSEEEQDRMLLETKIIKDDGYQKQQETLIVWTEPHGTDMALSFQEPEGCAAIWEFVSHVQSHLLSVSGADEILSDDANETLIGSVMLPSPELGNLTEIEATIRSASSTAQARDSLGKFVLSEDFIRKLIPLLGVAEDLESLVNLHRLCNIMKMIILLNDTLIIEHIVTDEVIFGVVGILEYDPDFPSHKANHRQFLSDTSKFKEVVPIKDPEIKKKIHWTYRLQYLKDVVLARILDDPTFSVLNSLIFFNQVDILQHLQSNQAFLKELFSIFHSAESDPTQKKNGVLFIQQCCSIAKNLQGPVRTQLYNHFIQNGLFAVIDFALLHDDASVRIAGTDVLVAMIDHDPAMMRAFIFRQISDKQKPLTDTLIELLLGEQDLGVKAQIADAIRILLDPSTGLQIEGLGKASDITSRLHPRNHSADRETENFLKTFYDDSAKKLFLPLSELDTRKSLKGLSIAEVSLFSHLVDTLCFFVRQHAFRGKYFFLAENLPSRVAQLLQSPEKHLKLSALKFFRTCVGLQDEFYIRHMIKWKLFGPILGIVIDTMPRDNLLNSACLEFFEFIKRENIKQIIVHLGENYRDEMKEITYVDTFNMLILRCEQLQDTTMPSSYVQEDKSIRNHVNGARRWQGVKDMDAAEEEYFNTSDEEDNAPAPKDSPIKGANGSGSPVPKPLVDYADDDPMDTADESKPEEERRATTEAKSAPEGASSASPTTSPTTSTSQRPDNDVLSGAPMPERLSEKRRREEEDDDELGKLRNKRRSPTGSGSANALTKKRSSGPGGSPPTKKIAINLAVKTSTGGSDGGGGGGEITRDGGGEPDDEK</sequence>
<evidence type="ECO:0000256" key="3">
    <source>
        <dbReference type="SAM" id="MobiDB-lite"/>
    </source>
</evidence>
<evidence type="ECO:0000259" key="4">
    <source>
        <dbReference type="Pfam" id="PF04802"/>
    </source>
</evidence>
<keyword evidence="7" id="KW-1185">Reference proteome</keyword>
<dbReference type="FunCoup" id="D5G8W4">
    <property type="interactions" value="856"/>
</dbReference>
<dbReference type="Pfam" id="PF22972">
    <property type="entry name" value="EVH1_PP4R3"/>
    <property type="match status" value="1"/>
</dbReference>
<accession>D5G8W4</accession>